<dbReference type="Gene3D" id="3.20.20.80">
    <property type="entry name" value="Glycosidases"/>
    <property type="match status" value="1"/>
</dbReference>
<dbReference type="Proteomes" id="UP001328107">
    <property type="component" value="Unassembled WGS sequence"/>
</dbReference>
<feature type="non-terminal residue" evidence="6">
    <location>
        <position position="1"/>
    </location>
</feature>
<keyword evidence="7" id="KW-1185">Reference proteome</keyword>
<dbReference type="PANTHER" id="PTHR12872">
    <property type="entry name" value="ALPHA-N-ACETYLGLUCOSAMINIDASE"/>
    <property type="match status" value="1"/>
</dbReference>
<dbReference type="EMBL" id="BTRK01000006">
    <property type="protein sequence ID" value="GMR61428.1"/>
    <property type="molecule type" value="Genomic_DNA"/>
</dbReference>
<accession>A0AAN5DDB1</accession>
<proteinExistence type="predicted"/>
<organism evidence="6 7">
    <name type="scientific">Pristionchus mayeri</name>
    <dbReference type="NCBI Taxonomy" id="1317129"/>
    <lineage>
        <taxon>Eukaryota</taxon>
        <taxon>Metazoa</taxon>
        <taxon>Ecdysozoa</taxon>
        <taxon>Nematoda</taxon>
        <taxon>Chromadorea</taxon>
        <taxon>Rhabditida</taxon>
        <taxon>Rhabditina</taxon>
        <taxon>Diplogasteromorpha</taxon>
        <taxon>Diplogasteroidea</taxon>
        <taxon>Neodiplogasteridae</taxon>
        <taxon>Pristionchus</taxon>
    </lineage>
</organism>
<dbReference type="Pfam" id="PF05089">
    <property type="entry name" value="NAGLU"/>
    <property type="match status" value="1"/>
</dbReference>
<dbReference type="InterPro" id="IPR024733">
    <property type="entry name" value="NAGLU_tim-barrel"/>
</dbReference>
<dbReference type="InterPro" id="IPR024732">
    <property type="entry name" value="NAGLU_C"/>
</dbReference>
<evidence type="ECO:0000256" key="2">
    <source>
        <dbReference type="SAM" id="SignalP"/>
    </source>
</evidence>
<keyword evidence="1" id="KW-0378">Hydrolase</keyword>
<name>A0AAN5DDB1_9BILA</name>
<evidence type="ECO:0000256" key="1">
    <source>
        <dbReference type="ARBA" id="ARBA00022801"/>
    </source>
</evidence>
<dbReference type="GO" id="GO:0016787">
    <property type="term" value="F:hydrolase activity"/>
    <property type="evidence" value="ECO:0007669"/>
    <property type="project" value="UniProtKB-KW"/>
</dbReference>
<dbReference type="Gene3D" id="1.20.120.670">
    <property type="entry name" value="N-acetyl-b-d-glucoasminidase"/>
    <property type="match status" value="1"/>
</dbReference>
<reference evidence="7" key="1">
    <citation type="submission" date="2022-10" db="EMBL/GenBank/DDBJ databases">
        <title>Genome assembly of Pristionchus species.</title>
        <authorList>
            <person name="Yoshida K."/>
            <person name="Sommer R.J."/>
        </authorList>
    </citation>
    <scope>NUCLEOTIDE SEQUENCE [LARGE SCALE GENOMIC DNA]</scope>
    <source>
        <strain evidence="7">RS5460</strain>
    </source>
</reference>
<feature type="domain" description="Alpha-N-acetylglucosaminidase tim-barrel" evidence="3">
    <location>
        <begin position="151"/>
        <end position="483"/>
    </location>
</feature>
<dbReference type="Gene3D" id="3.30.379.10">
    <property type="entry name" value="Chitobiase/beta-hexosaminidase domain 2-like"/>
    <property type="match status" value="1"/>
</dbReference>
<evidence type="ECO:0000259" key="5">
    <source>
        <dbReference type="Pfam" id="PF12972"/>
    </source>
</evidence>
<feature type="domain" description="Alpha-N-acetylglucosaminidase N-terminal" evidence="4">
    <location>
        <begin position="58"/>
        <end position="129"/>
    </location>
</feature>
<evidence type="ECO:0000313" key="7">
    <source>
        <dbReference type="Proteomes" id="UP001328107"/>
    </source>
</evidence>
<comment type="caution">
    <text evidence="6">The sequence shown here is derived from an EMBL/GenBank/DDBJ whole genome shotgun (WGS) entry which is preliminary data.</text>
</comment>
<evidence type="ECO:0000259" key="4">
    <source>
        <dbReference type="Pfam" id="PF12971"/>
    </source>
</evidence>
<dbReference type="PANTHER" id="PTHR12872:SF1">
    <property type="entry name" value="ALPHA-N-ACETYLGLUCOSAMINIDASE"/>
    <property type="match status" value="1"/>
</dbReference>
<dbReference type="Pfam" id="PF12972">
    <property type="entry name" value="NAGLU_C"/>
    <property type="match status" value="1"/>
</dbReference>
<dbReference type="InterPro" id="IPR029018">
    <property type="entry name" value="Hex-like_dom2"/>
</dbReference>
<dbReference type="AlphaFoldDB" id="A0AAN5DDB1"/>
<feature type="domain" description="Alpha-N-acetylglucosaminidase C-terminal" evidence="5">
    <location>
        <begin position="492"/>
        <end position="723"/>
    </location>
</feature>
<feature type="signal peptide" evidence="2">
    <location>
        <begin position="1"/>
        <end position="23"/>
    </location>
</feature>
<dbReference type="InterPro" id="IPR007781">
    <property type="entry name" value="NAGLU"/>
</dbReference>
<evidence type="ECO:0000313" key="6">
    <source>
        <dbReference type="EMBL" id="GMR61428.1"/>
    </source>
</evidence>
<sequence>FSMREPRCTLMLLILALLPVSLALFGIRTNQVRGDFADRDSSSLFVRTPLVSSKSVASVLSRLPKWVAEEFSSIEVDESGEISEGHASLSGSPDGVQIVATSPVDALYAVHSYLREFCGTMISWEGQNVPKTGNCQRPTTFERTFTSPKVRYFGNPCTYSYSFAWWDWTHWERFIDWMALSGFNMALAPVGQEAIWAELWRGLGISQEGLDGFFPGPAFLAWHRMGNVQALRGPLSKEYLASQLELNKKIVKRMVLLGIVPVLPTFAGFVPKEFERKFDRLRFLQNACWNHFNATNSCTASLHPAEPEFRKIGKIFVQMQKEIYGDVTNVYSADPFNESPPKHLTDSDYAAMSSAIYEGCEAGNQHCVWLLQSWTFVYDAWKATSVRSFLEPVPKGRLLILDLQAEKRPLFKEFDSFYGHNFVWCLLQNFGGNTQMRGNLGRLHENYRSALSTETGMVGMGLTMEGINQNYVVYQYMIDLAWTEEELKPLEWIVGYAAARYGSSTPQQARAWQMLLSTFYTQVDFKIDSWETELEATPNEHEERREIFLYFRPQMQQRIRYWFPVGFLDRLANSFRMLNRTLGDNELFRQDFADVMREAIQYQLYQSIQNAEIGYGLGNKKVVKERCAKMEVLFEQLDQNEVHQLSDWLILARNAAGSAEEADAFERQARNQVTLWGPKGEISDYARKEWAGLVRKYYAKRWHSWCNYLQSGARYSQAKFDEFVFKEVDLPFGHL</sequence>
<evidence type="ECO:0008006" key="8">
    <source>
        <dbReference type="Google" id="ProtNLM"/>
    </source>
</evidence>
<keyword evidence="2" id="KW-0732">Signal</keyword>
<feature type="chain" id="PRO_5042836148" description="Alpha-N-acetylglucosaminidase" evidence="2">
    <location>
        <begin position="24"/>
        <end position="735"/>
    </location>
</feature>
<dbReference type="Pfam" id="PF12971">
    <property type="entry name" value="NAGLU_N"/>
    <property type="match status" value="1"/>
</dbReference>
<gene>
    <name evidence="6" type="ORF">PMAYCL1PPCAC_31623</name>
</gene>
<evidence type="ECO:0000259" key="3">
    <source>
        <dbReference type="Pfam" id="PF05089"/>
    </source>
</evidence>
<protein>
    <recommendedName>
        <fullName evidence="8">Alpha-N-acetylglucosaminidase</fullName>
    </recommendedName>
</protein>
<dbReference type="InterPro" id="IPR024240">
    <property type="entry name" value="NAGLU_N"/>
</dbReference>